<keyword evidence="2" id="KW-1185">Reference proteome</keyword>
<proteinExistence type="predicted"/>
<comment type="caution">
    <text evidence="1">The sequence shown here is derived from an EMBL/GenBank/DDBJ whole genome shotgun (WGS) entry which is preliminary data.</text>
</comment>
<organism evidence="1 2">
    <name type="scientific">Caerostris extrusa</name>
    <name type="common">Bark spider</name>
    <name type="synonym">Caerostris bankana</name>
    <dbReference type="NCBI Taxonomy" id="172846"/>
    <lineage>
        <taxon>Eukaryota</taxon>
        <taxon>Metazoa</taxon>
        <taxon>Ecdysozoa</taxon>
        <taxon>Arthropoda</taxon>
        <taxon>Chelicerata</taxon>
        <taxon>Arachnida</taxon>
        <taxon>Araneae</taxon>
        <taxon>Araneomorphae</taxon>
        <taxon>Entelegynae</taxon>
        <taxon>Araneoidea</taxon>
        <taxon>Araneidae</taxon>
        <taxon>Caerostris</taxon>
    </lineage>
</organism>
<name>A0AAV4R9H8_CAEEX</name>
<gene>
    <name evidence="1" type="ORF">CEXT_388081</name>
</gene>
<dbReference type="Proteomes" id="UP001054945">
    <property type="component" value="Unassembled WGS sequence"/>
</dbReference>
<accession>A0AAV4R9H8</accession>
<reference evidence="1 2" key="1">
    <citation type="submission" date="2021-06" db="EMBL/GenBank/DDBJ databases">
        <title>Caerostris extrusa draft genome.</title>
        <authorList>
            <person name="Kono N."/>
            <person name="Arakawa K."/>
        </authorList>
    </citation>
    <scope>NUCLEOTIDE SEQUENCE [LARGE SCALE GENOMIC DNA]</scope>
</reference>
<evidence type="ECO:0000313" key="2">
    <source>
        <dbReference type="Proteomes" id="UP001054945"/>
    </source>
</evidence>
<dbReference type="EMBL" id="BPLR01007624">
    <property type="protein sequence ID" value="GIY18424.1"/>
    <property type="molecule type" value="Genomic_DNA"/>
</dbReference>
<evidence type="ECO:0000313" key="1">
    <source>
        <dbReference type="EMBL" id="GIY18424.1"/>
    </source>
</evidence>
<protein>
    <submittedName>
        <fullName evidence="1">Uncharacterized protein</fullName>
    </submittedName>
</protein>
<dbReference type="AlphaFoldDB" id="A0AAV4R9H8"/>
<sequence length="70" mass="7765">MTSSRAQFIWWGRPGGRPSLECRSKSGLEEESSVIRETSIFSLRSARAGGRADGNSARLVFRGKWNIPPL</sequence>